<sequence length="224" mass="25593">MDKSAGQAIVDLTLEFDDISILSLGPLTNIAQALKLDSSLPERITEWTVMGGNLYGAGNAPDQAAEYNFWFDYKSAERVISRKSFLFSFLPHLTPTIVTLELARQFPFPISFWNDMEDSFIKSISKYDAQRYFSDFEPRCQFDNGPGWRIYDLLAAICHTNPEIITEVWEHKVGVETYGMFTKGMLVIDRYSHNIFDYNGKAKLPISVDMDRLISLPGMQSFQK</sequence>
<dbReference type="OrthoDB" id="432381at2759"/>
<dbReference type="EMBL" id="FN653062">
    <property type="protein sequence ID" value="CBY24733.1"/>
    <property type="molecule type" value="Genomic_DNA"/>
</dbReference>
<dbReference type="Gene3D" id="3.90.245.10">
    <property type="entry name" value="Ribonucleoside hydrolase-like"/>
    <property type="match status" value="1"/>
</dbReference>
<proteinExistence type="inferred from homology"/>
<organism evidence="3">
    <name type="scientific">Oikopleura dioica</name>
    <name type="common">Tunicate</name>
    <dbReference type="NCBI Taxonomy" id="34765"/>
    <lineage>
        <taxon>Eukaryota</taxon>
        <taxon>Metazoa</taxon>
        <taxon>Chordata</taxon>
        <taxon>Tunicata</taxon>
        <taxon>Appendicularia</taxon>
        <taxon>Copelata</taxon>
        <taxon>Oikopleuridae</taxon>
        <taxon>Oikopleura</taxon>
    </lineage>
</organism>
<dbReference type="Pfam" id="PF01156">
    <property type="entry name" value="IU_nuc_hydro"/>
    <property type="match status" value="1"/>
</dbReference>
<dbReference type="InterPro" id="IPR052775">
    <property type="entry name" value="IUN_hydrolase"/>
</dbReference>
<evidence type="ECO:0000313" key="4">
    <source>
        <dbReference type="Proteomes" id="UP000001307"/>
    </source>
</evidence>
<feature type="domain" description="Inosine/uridine-preferring nucleoside hydrolase" evidence="2">
    <location>
        <begin position="3"/>
        <end position="213"/>
    </location>
</feature>
<dbReference type="AlphaFoldDB" id="E4XJU7"/>
<dbReference type="InterPro" id="IPR036452">
    <property type="entry name" value="Ribo_hydro-like"/>
</dbReference>
<dbReference type="PANTHER" id="PTHR46190">
    <property type="entry name" value="SI:CH211-201H21.5-RELATED"/>
    <property type="match status" value="1"/>
</dbReference>
<keyword evidence="4" id="KW-1185">Reference proteome</keyword>
<dbReference type="PANTHER" id="PTHR46190:SF1">
    <property type="entry name" value="SI:CH211-201H21.5"/>
    <property type="match status" value="1"/>
</dbReference>
<protein>
    <recommendedName>
        <fullName evidence="2">Inosine/uridine-preferring nucleoside hydrolase domain-containing protein</fullName>
    </recommendedName>
</protein>
<reference evidence="3" key="1">
    <citation type="journal article" date="2010" name="Science">
        <title>Plasticity of animal genome architecture unmasked by rapid evolution of a pelagic tunicate.</title>
        <authorList>
            <person name="Denoeud F."/>
            <person name="Henriet S."/>
            <person name="Mungpakdee S."/>
            <person name="Aury J.M."/>
            <person name="Da Silva C."/>
            <person name="Brinkmann H."/>
            <person name="Mikhaleva J."/>
            <person name="Olsen L.C."/>
            <person name="Jubin C."/>
            <person name="Canestro C."/>
            <person name="Bouquet J.M."/>
            <person name="Danks G."/>
            <person name="Poulain J."/>
            <person name="Campsteijn C."/>
            <person name="Adamski M."/>
            <person name="Cross I."/>
            <person name="Yadetie F."/>
            <person name="Muffato M."/>
            <person name="Louis A."/>
            <person name="Butcher S."/>
            <person name="Tsagkogeorga G."/>
            <person name="Konrad A."/>
            <person name="Singh S."/>
            <person name="Jensen M.F."/>
            <person name="Cong E.H."/>
            <person name="Eikeseth-Otteraa H."/>
            <person name="Noel B."/>
            <person name="Anthouard V."/>
            <person name="Porcel B.M."/>
            <person name="Kachouri-Lafond R."/>
            <person name="Nishino A."/>
            <person name="Ugolini M."/>
            <person name="Chourrout P."/>
            <person name="Nishida H."/>
            <person name="Aasland R."/>
            <person name="Huzurbazar S."/>
            <person name="Westhof E."/>
            <person name="Delsuc F."/>
            <person name="Lehrach H."/>
            <person name="Reinhardt R."/>
            <person name="Weissenbach J."/>
            <person name="Roy S.W."/>
            <person name="Artiguenave F."/>
            <person name="Postlethwait J.H."/>
            <person name="Manak J.R."/>
            <person name="Thompson E.M."/>
            <person name="Jaillon O."/>
            <person name="Du Pasquier L."/>
            <person name="Boudinot P."/>
            <person name="Liberles D.A."/>
            <person name="Volff J.N."/>
            <person name="Philippe H."/>
            <person name="Lenhard B."/>
            <person name="Roest Crollius H."/>
            <person name="Wincker P."/>
            <person name="Chourrout D."/>
        </authorList>
    </citation>
    <scope>NUCLEOTIDE SEQUENCE [LARGE SCALE GENOMIC DNA]</scope>
</reference>
<comment type="similarity">
    <text evidence="1">Belongs to the IUNH family.</text>
</comment>
<accession>E4XJU7</accession>
<evidence type="ECO:0000313" key="3">
    <source>
        <dbReference type="EMBL" id="CBY24733.1"/>
    </source>
</evidence>
<dbReference type="Proteomes" id="UP000001307">
    <property type="component" value="Unassembled WGS sequence"/>
</dbReference>
<evidence type="ECO:0000256" key="1">
    <source>
        <dbReference type="ARBA" id="ARBA00009176"/>
    </source>
</evidence>
<name>E4XJU7_OIKDI</name>
<evidence type="ECO:0000259" key="2">
    <source>
        <dbReference type="Pfam" id="PF01156"/>
    </source>
</evidence>
<dbReference type="GO" id="GO:0016799">
    <property type="term" value="F:hydrolase activity, hydrolyzing N-glycosyl compounds"/>
    <property type="evidence" value="ECO:0007669"/>
    <property type="project" value="InterPro"/>
</dbReference>
<dbReference type="InterPro" id="IPR001910">
    <property type="entry name" value="Inosine/uridine_hydrolase_dom"/>
</dbReference>
<gene>
    <name evidence="3" type="ORF">GSOID_T00012903001</name>
</gene>
<dbReference type="SUPFAM" id="SSF53590">
    <property type="entry name" value="Nucleoside hydrolase"/>
    <property type="match status" value="1"/>
</dbReference>
<dbReference type="InParanoid" id="E4XJU7"/>